<feature type="domain" description="Heterokaryon incompatibility" evidence="1">
    <location>
        <begin position="58"/>
        <end position="229"/>
    </location>
</feature>
<dbReference type="PANTHER" id="PTHR24148:SF73">
    <property type="entry name" value="HET DOMAIN PROTEIN (AFU_ORTHOLOGUE AFUA_8G01020)"/>
    <property type="match status" value="1"/>
</dbReference>
<dbReference type="InterPro" id="IPR010730">
    <property type="entry name" value="HET"/>
</dbReference>
<proteinExistence type="predicted"/>
<dbReference type="PANTHER" id="PTHR24148">
    <property type="entry name" value="ANKYRIN REPEAT DOMAIN-CONTAINING PROTEIN 39 HOMOLOG-RELATED"/>
    <property type="match status" value="1"/>
</dbReference>
<dbReference type="AlphaFoldDB" id="A0A9P4U9B7"/>
<keyword evidence="3" id="KW-1185">Reference proteome</keyword>
<dbReference type="OrthoDB" id="2157530at2759"/>
<evidence type="ECO:0000259" key="1">
    <source>
        <dbReference type="Pfam" id="PF06985"/>
    </source>
</evidence>
<name>A0A9P4U9B7_9PLEO</name>
<evidence type="ECO:0000313" key="2">
    <source>
        <dbReference type="EMBL" id="KAF2442025.1"/>
    </source>
</evidence>
<dbReference type="Pfam" id="PF06985">
    <property type="entry name" value="HET"/>
    <property type="match status" value="1"/>
</dbReference>
<dbReference type="InterPro" id="IPR052895">
    <property type="entry name" value="HetReg/Transcr_Mod"/>
</dbReference>
<evidence type="ECO:0000313" key="3">
    <source>
        <dbReference type="Proteomes" id="UP000799764"/>
    </source>
</evidence>
<protein>
    <submittedName>
        <fullName evidence="2">HET-domain-containing protein</fullName>
    </submittedName>
</protein>
<accession>A0A9P4U9B7</accession>
<comment type="caution">
    <text evidence="2">The sequence shown here is derived from an EMBL/GenBank/DDBJ whole genome shotgun (WGS) entry which is preliminary data.</text>
</comment>
<gene>
    <name evidence="2" type="ORF">P171DRAFT_496753</name>
</gene>
<dbReference type="Pfam" id="PF26639">
    <property type="entry name" value="Het-6_barrel"/>
    <property type="match status" value="1"/>
</dbReference>
<dbReference type="EMBL" id="MU001504">
    <property type="protein sequence ID" value="KAF2442025.1"/>
    <property type="molecule type" value="Genomic_DNA"/>
</dbReference>
<reference evidence="2" key="1">
    <citation type="journal article" date="2020" name="Stud. Mycol.">
        <title>101 Dothideomycetes genomes: a test case for predicting lifestyles and emergence of pathogens.</title>
        <authorList>
            <person name="Haridas S."/>
            <person name="Albert R."/>
            <person name="Binder M."/>
            <person name="Bloem J."/>
            <person name="Labutti K."/>
            <person name="Salamov A."/>
            <person name="Andreopoulos B."/>
            <person name="Baker S."/>
            <person name="Barry K."/>
            <person name="Bills G."/>
            <person name="Bluhm B."/>
            <person name="Cannon C."/>
            <person name="Castanera R."/>
            <person name="Culley D."/>
            <person name="Daum C."/>
            <person name="Ezra D."/>
            <person name="Gonzalez J."/>
            <person name="Henrissat B."/>
            <person name="Kuo A."/>
            <person name="Liang C."/>
            <person name="Lipzen A."/>
            <person name="Lutzoni F."/>
            <person name="Magnuson J."/>
            <person name="Mondo S."/>
            <person name="Nolan M."/>
            <person name="Ohm R."/>
            <person name="Pangilinan J."/>
            <person name="Park H.-J."/>
            <person name="Ramirez L."/>
            <person name="Alfaro M."/>
            <person name="Sun H."/>
            <person name="Tritt A."/>
            <person name="Yoshinaga Y."/>
            <person name="Zwiers L.-H."/>
            <person name="Turgeon B."/>
            <person name="Goodwin S."/>
            <person name="Spatafora J."/>
            <person name="Crous P."/>
            <person name="Grigoriev I."/>
        </authorList>
    </citation>
    <scope>NUCLEOTIDE SEQUENCE</scope>
    <source>
        <strain evidence="2">CBS 690.94</strain>
    </source>
</reference>
<sequence length="554" mass="62726">MSKFDYESCALPSAVTHIRILELRLSGSATPPGATALPPSGTFICKLSTTSIEAPQPYKALSYTWGIEGKTSFLDISGTQLNITPSLYTALRYIASWQDVIYLWVDQVCIDQNNNTEKADQVLLMADVYSKAEQTLVWLGPAADRSDELMDLWLYVGRQAEAMGLESYFTKEKIHRLFAVMDNRYVDDSLAEPYHQLVDETRPRFEDLMQAMVDLDQRPWFHRVWIVQEVSLCPDTLFVESETRATQNRDRIYGLLGLAVDAEQLKIKPDYTCSKVGPIFANAARAMIQKGRVELLSFSQFPKEDDIERLPTWAPDWRPNLASSFYTIFESAEDHLMSASGSTRVSLLPTTDENVLGIRGYLVDSIEEVGTVWHTSDDHASYLLLFKTIQDFCVKSAAKDEPIYKDPLRRAEATWRVPVGDLYWTPELDNVRATKALVENRYHDCVRLSEVIAGGEEVLTREEVHRLLAGRYRSNMSGMDGKRPYITRKGYLGMCPGSALPGDVVVIFHGARLPYVLRPRPEGDRYTFLGEAYCDGMMDGEISEGRQETSFFIE</sequence>
<dbReference type="Proteomes" id="UP000799764">
    <property type="component" value="Unassembled WGS sequence"/>
</dbReference>
<organism evidence="2 3">
    <name type="scientific">Karstenula rhodostoma CBS 690.94</name>
    <dbReference type="NCBI Taxonomy" id="1392251"/>
    <lineage>
        <taxon>Eukaryota</taxon>
        <taxon>Fungi</taxon>
        <taxon>Dikarya</taxon>
        <taxon>Ascomycota</taxon>
        <taxon>Pezizomycotina</taxon>
        <taxon>Dothideomycetes</taxon>
        <taxon>Pleosporomycetidae</taxon>
        <taxon>Pleosporales</taxon>
        <taxon>Massarineae</taxon>
        <taxon>Didymosphaeriaceae</taxon>
        <taxon>Karstenula</taxon>
    </lineage>
</organism>